<keyword evidence="7" id="KW-0067">ATP-binding</keyword>
<dbReference type="Pfam" id="PF00069">
    <property type="entry name" value="Pkinase"/>
    <property type="match status" value="1"/>
</dbReference>
<keyword evidence="4" id="KW-0808">Transferase</keyword>
<dbReference type="Gene3D" id="1.10.510.10">
    <property type="entry name" value="Transferase(Phosphotransferase) domain 1"/>
    <property type="match status" value="1"/>
</dbReference>
<dbReference type="InterPro" id="IPR008271">
    <property type="entry name" value="Ser/Thr_kinase_AS"/>
</dbReference>
<dbReference type="PROSITE" id="PS00108">
    <property type="entry name" value="PROTEIN_KINASE_ST"/>
    <property type="match status" value="1"/>
</dbReference>
<dbReference type="GO" id="GO:0005829">
    <property type="term" value="C:cytosol"/>
    <property type="evidence" value="ECO:0007669"/>
    <property type="project" value="TreeGrafter"/>
</dbReference>
<evidence type="ECO:0000256" key="2">
    <source>
        <dbReference type="ARBA" id="ARBA00012513"/>
    </source>
</evidence>
<reference evidence="14 15" key="1">
    <citation type="journal article" date="2018" name="Nat. Ecol. Evol.">
        <title>Pezizomycetes genomes reveal the molecular basis of ectomycorrhizal truffle lifestyle.</title>
        <authorList>
            <person name="Murat C."/>
            <person name="Payen T."/>
            <person name="Noel B."/>
            <person name="Kuo A."/>
            <person name="Morin E."/>
            <person name="Chen J."/>
            <person name="Kohler A."/>
            <person name="Krizsan K."/>
            <person name="Balestrini R."/>
            <person name="Da Silva C."/>
            <person name="Montanini B."/>
            <person name="Hainaut M."/>
            <person name="Levati E."/>
            <person name="Barry K.W."/>
            <person name="Belfiori B."/>
            <person name="Cichocki N."/>
            <person name="Clum A."/>
            <person name="Dockter R.B."/>
            <person name="Fauchery L."/>
            <person name="Guy J."/>
            <person name="Iotti M."/>
            <person name="Le Tacon F."/>
            <person name="Lindquist E.A."/>
            <person name="Lipzen A."/>
            <person name="Malagnac F."/>
            <person name="Mello A."/>
            <person name="Molinier V."/>
            <person name="Miyauchi S."/>
            <person name="Poulain J."/>
            <person name="Riccioni C."/>
            <person name="Rubini A."/>
            <person name="Sitrit Y."/>
            <person name="Splivallo R."/>
            <person name="Traeger S."/>
            <person name="Wang M."/>
            <person name="Zifcakova L."/>
            <person name="Wipf D."/>
            <person name="Zambonelli A."/>
            <person name="Paolocci F."/>
            <person name="Nowrousian M."/>
            <person name="Ottonello S."/>
            <person name="Baldrian P."/>
            <person name="Spatafora J.W."/>
            <person name="Henrissat B."/>
            <person name="Nagy L.G."/>
            <person name="Aury J.M."/>
            <person name="Wincker P."/>
            <person name="Grigoriev I.V."/>
            <person name="Bonfante P."/>
            <person name="Martin F.M."/>
        </authorList>
    </citation>
    <scope>NUCLEOTIDE SEQUENCE [LARGE SCALE GENOMIC DNA]</scope>
    <source>
        <strain evidence="14 15">120613-1</strain>
    </source>
</reference>
<organism evidence="14 15">
    <name type="scientific">Choiromyces venosus 120613-1</name>
    <dbReference type="NCBI Taxonomy" id="1336337"/>
    <lineage>
        <taxon>Eukaryota</taxon>
        <taxon>Fungi</taxon>
        <taxon>Dikarya</taxon>
        <taxon>Ascomycota</taxon>
        <taxon>Pezizomycotina</taxon>
        <taxon>Pezizomycetes</taxon>
        <taxon>Pezizales</taxon>
        <taxon>Tuberaceae</taxon>
        <taxon>Choiromyces</taxon>
    </lineage>
</organism>
<dbReference type="PANTHER" id="PTHR24348:SF22">
    <property type="entry name" value="NON-SPECIFIC SERINE_THREONINE PROTEIN KINASE"/>
    <property type="match status" value="1"/>
</dbReference>
<feature type="region of interest" description="Disordered" evidence="12">
    <location>
        <begin position="323"/>
        <end position="364"/>
    </location>
</feature>
<keyword evidence="3" id="KW-0723">Serine/threonine-protein kinase</keyword>
<dbReference type="GO" id="GO:0034045">
    <property type="term" value="C:phagophore assembly site membrane"/>
    <property type="evidence" value="ECO:0007669"/>
    <property type="project" value="UniProtKB-SubCell"/>
</dbReference>
<keyword evidence="5" id="KW-0547">Nucleotide-binding</keyword>
<dbReference type="SUPFAM" id="SSF56112">
    <property type="entry name" value="Protein kinase-like (PK-like)"/>
    <property type="match status" value="1"/>
</dbReference>
<evidence type="ECO:0000256" key="12">
    <source>
        <dbReference type="SAM" id="MobiDB-lite"/>
    </source>
</evidence>
<dbReference type="EMBL" id="ML120467">
    <property type="protein sequence ID" value="RPA92709.1"/>
    <property type="molecule type" value="Genomic_DNA"/>
</dbReference>
<dbReference type="InterPro" id="IPR011009">
    <property type="entry name" value="Kinase-like_dom_sf"/>
</dbReference>
<keyword evidence="8" id="KW-0072">Autophagy</keyword>
<comment type="catalytic activity">
    <reaction evidence="10">
        <text>L-threonyl-[protein] + ATP = O-phospho-L-threonyl-[protein] + ADP + H(+)</text>
        <dbReference type="Rhea" id="RHEA:46608"/>
        <dbReference type="Rhea" id="RHEA-COMP:11060"/>
        <dbReference type="Rhea" id="RHEA-COMP:11605"/>
        <dbReference type="ChEBI" id="CHEBI:15378"/>
        <dbReference type="ChEBI" id="CHEBI:30013"/>
        <dbReference type="ChEBI" id="CHEBI:30616"/>
        <dbReference type="ChEBI" id="CHEBI:61977"/>
        <dbReference type="ChEBI" id="CHEBI:456216"/>
        <dbReference type="EC" id="2.7.11.1"/>
    </reaction>
</comment>
<feature type="domain" description="Protein kinase" evidence="13">
    <location>
        <begin position="14"/>
        <end position="280"/>
    </location>
</feature>
<gene>
    <name evidence="14" type="ORF">L873DRAFT_1708817</name>
</gene>
<dbReference type="EC" id="2.7.11.1" evidence="2"/>
<proteinExistence type="predicted"/>
<dbReference type="STRING" id="1336337.A0A3N4J327"/>
<accession>A0A3N4J327</accession>
<dbReference type="GO" id="GO:0000045">
    <property type="term" value="P:autophagosome assembly"/>
    <property type="evidence" value="ECO:0007669"/>
    <property type="project" value="TreeGrafter"/>
</dbReference>
<evidence type="ECO:0000256" key="10">
    <source>
        <dbReference type="ARBA" id="ARBA00047899"/>
    </source>
</evidence>
<dbReference type="GO" id="GO:0010506">
    <property type="term" value="P:regulation of autophagy"/>
    <property type="evidence" value="ECO:0007669"/>
    <property type="project" value="InterPro"/>
</dbReference>
<evidence type="ECO:0000313" key="14">
    <source>
        <dbReference type="EMBL" id="RPA92709.1"/>
    </source>
</evidence>
<dbReference type="GO" id="GO:0004674">
    <property type="term" value="F:protein serine/threonine kinase activity"/>
    <property type="evidence" value="ECO:0007669"/>
    <property type="project" value="UniProtKB-KW"/>
</dbReference>
<evidence type="ECO:0000256" key="3">
    <source>
        <dbReference type="ARBA" id="ARBA00022527"/>
    </source>
</evidence>
<dbReference type="OrthoDB" id="10252171at2759"/>
<dbReference type="PANTHER" id="PTHR24348">
    <property type="entry name" value="SERINE/THREONINE-PROTEIN KINASE UNC-51-RELATED"/>
    <property type="match status" value="1"/>
</dbReference>
<dbReference type="Proteomes" id="UP000276215">
    <property type="component" value="Unassembled WGS sequence"/>
</dbReference>
<evidence type="ECO:0000256" key="5">
    <source>
        <dbReference type="ARBA" id="ARBA00022741"/>
    </source>
</evidence>
<dbReference type="InterPro" id="IPR000719">
    <property type="entry name" value="Prot_kinase_dom"/>
</dbReference>
<name>A0A3N4J327_9PEZI</name>
<dbReference type="AlphaFoldDB" id="A0A3N4J327"/>
<evidence type="ECO:0000256" key="4">
    <source>
        <dbReference type="ARBA" id="ARBA00022679"/>
    </source>
</evidence>
<evidence type="ECO:0000256" key="11">
    <source>
        <dbReference type="ARBA" id="ARBA00048679"/>
    </source>
</evidence>
<feature type="compositionally biased region" description="Low complexity" evidence="12">
    <location>
        <begin position="344"/>
        <end position="364"/>
    </location>
</feature>
<comment type="catalytic activity">
    <reaction evidence="11">
        <text>L-seryl-[protein] + ATP = O-phospho-L-seryl-[protein] + ADP + H(+)</text>
        <dbReference type="Rhea" id="RHEA:17989"/>
        <dbReference type="Rhea" id="RHEA-COMP:9863"/>
        <dbReference type="Rhea" id="RHEA-COMP:11604"/>
        <dbReference type="ChEBI" id="CHEBI:15378"/>
        <dbReference type="ChEBI" id="CHEBI:29999"/>
        <dbReference type="ChEBI" id="CHEBI:30616"/>
        <dbReference type="ChEBI" id="CHEBI:83421"/>
        <dbReference type="ChEBI" id="CHEBI:456216"/>
        <dbReference type="EC" id="2.7.11.1"/>
    </reaction>
</comment>
<dbReference type="InterPro" id="IPR045269">
    <property type="entry name" value="Atg1-like"/>
</dbReference>
<keyword evidence="6 14" id="KW-0418">Kinase</keyword>
<comment type="subcellular location">
    <subcellularLocation>
        <location evidence="1">Preautophagosomal structure membrane</location>
        <topology evidence="1">Peripheral membrane protein</topology>
    </subcellularLocation>
</comment>
<evidence type="ECO:0000256" key="9">
    <source>
        <dbReference type="ARBA" id="ARBA00030237"/>
    </source>
</evidence>
<dbReference type="SMART" id="SM00220">
    <property type="entry name" value="S_TKc"/>
    <property type="match status" value="1"/>
</dbReference>
<keyword evidence="15" id="KW-1185">Reference proteome</keyword>
<evidence type="ECO:0000313" key="15">
    <source>
        <dbReference type="Proteomes" id="UP000276215"/>
    </source>
</evidence>
<dbReference type="GO" id="GO:0005776">
    <property type="term" value="C:autophagosome"/>
    <property type="evidence" value="ECO:0007669"/>
    <property type="project" value="TreeGrafter"/>
</dbReference>
<sequence length="364" mass="40967">MESYGAPVKEPPAWKLQYKIGSGSFGTVFLEKVQTRTMAHAELWAVKRISRTIPNFPAKRYKDEIKNFQALSAYPWFVKFNISYEDAHNVYIAMEYIPIGDMTKTFDKGYKWKESDTKVVIEQLLQGLVVMHKEGITHRDLKPENIFLCLPDGEGRTLRVKIGDFGTSKRIPISNSSTYLKTATGTESYMAPEMDDTSKPKTNRVDIWSLGCVLYRMVAGRNLFSGRNEVFRYSIREASPPQVIEKLGLSVAGLNFLRDVLQADQKDRPSAEVCLKMAWITNMSPESMYSISRDLYNRLAKIKNEAPDIDSFIYTARSQVVNPSAPERGFPSSPAPMSNSVGGTPETTKTSDTTSTMTSRLATD</sequence>
<evidence type="ECO:0000256" key="6">
    <source>
        <dbReference type="ARBA" id="ARBA00022777"/>
    </source>
</evidence>
<evidence type="ECO:0000256" key="7">
    <source>
        <dbReference type="ARBA" id="ARBA00022840"/>
    </source>
</evidence>
<evidence type="ECO:0000256" key="8">
    <source>
        <dbReference type="ARBA" id="ARBA00023006"/>
    </source>
</evidence>
<dbReference type="PROSITE" id="PS50011">
    <property type="entry name" value="PROTEIN_KINASE_DOM"/>
    <property type="match status" value="1"/>
</dbReference>
<protein>
    <recommendedName>
        <fullName evidence="2">non-specific serine/threonine protein kinase</fullName>
        <ecNumber evidence="2">2.7.11.1</ecNumber>
    </recommendedName>
    <alternativeName>
        <fullName evidence="9">Autophagy-related protein 1</fullName>
    </alternativeName>
</protein>
<dbReference type="GO" id="GO:0005524">
    <property type="term" value="F:ATP binding"/>
    <property type="evidence" value="ECO:0007669"/>
    <property type="project" value="UniProtKB-KW"/>
</dbReference>
<evidence type="ECO:0000256" key="1">
    <source>
        <dbReference type="ARBA" id="ARBA00004623"/>
    </source>
</evidence>
<evidence type="ECO:0000259" key="13">
    <source>
        <dbReference type="PROSITE" id="PS50011"/>
    </source>
</evidence>